<evidence type="ECO:0000313" key="2">
    <source>
        <dbReference type="Proteomes" id="UP000814140"/>
    </source>
</evidence>
<comment type="caution">
    <text evidence="1">The sequence shown here is derived from an EMBL/GenBank/DDBJ whole genome shotgun (WGS) entry which is preliminary data.</text>
</comment>
<dbReference type="EMBL" id="MU277193">
    <property type="protein sequence ID" value="KAI0066028.1"/>
    <property type="molecule type" value="Genomic_DNA"/>
</dbReference>
<name>A0ACB8TB52_9AGAM</name>
<reference evidence="1" key="2">
    <citation type="journal article" date="2022" name="New Phytol.">
        <title>Evolutionary transition to the ectomycorrhizal habit in the genomes of a hyperdiverse lineage of mushroom-forming fungi.</title>
        <authorList>
            <person name="Looney B."/>
            <person name="Miyauchi S."/>
            <person name="Morin E."/>
            <person name="Drula E."/>
            <person name="Courty P.E."/>
            <person name="Kohler A."/>
            <person name="Kuo A."/>
            <person name="LaButti K."/>
            <person name="Pangilinan J."/>
            <person name="Lipzen A."/>
            <person name="Riley R."/>
            <person name="Andreopoulos W."/>
            <person name="He G."/>
            <person name="Johnson J."/>
            <person name="Nolan M."/>
            <person name="Tritt A."/>
            <person name="Barry K.W."/>
            <person name="Grigoriev I.V."/>
            <person name="Nagy L.G."/>
            <person name="Hibbett D."/>
            <person name="Henrissat B."/>
            <person name="Matheny P.B."/>
            <person name="Labbe J."/>
            <person name="Martin F.M."/>
        </authorList>
    </citation>
    <scope>NUCLEOTIDE SEQUENCE</scope>
    <source>
        <strain evidence="1">HHB10654</strain>
    </source>
</reference>
<sequence>MQANLKLRNFYLNSQLCLLDPDYLMASTENVPFFKKKRARPTTTRQRTPPPATESTPSVASSSKSQVVLPSRKTNTNLLSAGTKRTSSQRDQGDDGDDESRREGPGMNWASEGGHVNAALQILEGDEAEEMLAKRMRKDDDGDQLDVPQDGLYRGQKAYNVHLAKNKDVPKAMRVGPQRASGSTIRTVTIVDYQPDVCKDYKETGFCGFGDTCKFLHDRGTYLAGWQLDKLAADPKKQADDGSGSSDSDDEDIPFKCIIGHHPYTDPVVTRCGHYFCSPCAIKRFAKTPKCAACGAPTGGIFNRADKVIAKLQKTKRYQEEEAEEAGEDGNGEEDVQIEGLGEEAAGGVSDADEDE</sequence>
<protein>
    <submittedName>
        <fullName evidence="1">Uncharacterized protein</fullName>
    </submittedName>
</protein>
<accession>A0ACB8TB52</accession>
<gene>
    <name evidence="1" type="ORF">BV25DRAFT_1820876</name>
</gene>
<organism evidence="1 2">
    <name type="scientific">Artomyces pyxidatus</name>
    <dbReference type="NCBI Taxonomy" id="48021"/>
    <lineage>
        <taxon>Eukaryota</taxon>
        <taxon>Fungi</taxon>
        <taxon>Dikarya</taxon>
        <taxon>Basidiomycota</taxon>
        <taxon>Agaricomycotina</taxon>
        <taxon>Agaricomycetes</taxon>
        <taxon>Russulales</taxon>
        <taxon>Auriscalpiaceae</taxon>
        <taxon>Artomyces</taxon>
    </lineage>
</organism>
<dbReference type="Proteomes" id="UP000814140">
    <property type="component" value="Unassembled WGS sequence"/>
</dbReference>
<keyword evidence="2" id="KW-1185">Reference proteome</keyword>
<reference evidence="1" key="1">
    <citation type="submission" date="2021-03" db="EMBL/GenBank/DDBJ databases">
        <authorList>
            <consortium name="DOE Joint Genome Institute"/>
            <person name="Ahrendt S."/>
            <person name="Looney B.P."/>
            <person name="Miyauchi S."/>
            <person name="Morin E."/>
            <person name="Drula E."/>
            <person name="Courty P.E."/>
            <person name="Chicoki N."/>
            <person name="Fauchery L."/>
            <person name="Kohler A."/>
            <person name="Kuo A."/>
            <person name="Labutti K."/>
            <person name="Pangilinan J."/>
            <person name="Lipzen A."/>
            <person name="Riley R."/>
            <person name="Andreopoulos W."/>
            <person name="He G."/>
            <person name="Johnson J."/>
            <person name="Barry K.W."/>
            <person name="Grigoriev I.V."/>
            <person name="Nagy L."/>
            <person name="Hibbett D."/>
            <person name="Henrissat B."/>
            <person name="Matheny P.B."/>
            <person name="Labbe J."/>
            <person name="Martin F."/>
        </authorList>
    </citation>
    <scope>NUCLEOTIDE SEQUENCE</scope>
    <source>
        <strain evidence="1">HHB10654</strain>
    </source>
</reference>
<evidence type="ECO:0000313" key="1">
    <source>
        <dbReference type="EMBL" id="KAI0066028.1"/>
    </source>
</evidence>
<proteinExistence type="predicted"/>